<dbReference type="SUPFAM" id="SSF52172">
    <property type="entry name" value="CheY-like"/>
    <property type="match status" value="3"/>
</dbReference>
<dbReference type="SMART" id="SM00065">
    <property type="entry name" value="GAF"/>
    <property type="match status" value="1"/>
</dbReference>
<dbReference type="InterPro" id="IPR001789">
    <property type="entry name" value="Sig_transdc_resp-reg_receiver"/>
</dbReference>
<feature type="modified residue" description="4-aspartylphosphate" evidence="8">
    <location>
        <position position="968"/>
    </location>
</feature>
<dbReference type="Gene3D" id="3.30.450.40">
    <property type="match status" value="1"/>
</dbReference>
<dbReference type="Gene3D" id="3.30.565.10">
    <property type="entry name" value="Histidine kinase-like ATPase, C-terminal domain"/>
    <property type="match status" value="1"/>
</dbReference>
<dbReference type="EC" id="2.7.13.3" evidence="3"/>
<feature type="coiled-coil region" evidence="9">
    <location>
        <begin position="425"/>
        <end position="515"/>
    </location>
</feature>
<dbReference type="PANTHER" id="PTHR45339:SF1">
    <property type="entry name" value="HYBRID SIGNAL TRANSDUCTION HISTIDINE KINASE J"/>
    <property type="match status" value="1"/>
</dbReference>
<dbReference type="EMBL" id="JALJEJ010000002">
    <property type="protein sequence ID" value="MCJ8209075.1"/>
    <property type="molecule type" value="Genomic_DNA"/>
</dbReference>
<dbReference type="SMART" id="SM00387">
    <property type="entry name" value="HATPase_c"/>
    <property type="match status" value="1"/>
</dbReference>
<dbReference type="InterPro" id="IPR003660">
    <property type="entry name" value="HAMP_dom"/>
</dbReference>
<dbReference type="CDD" id="cd06225">
    <property type="entry name" value="HAMP"/>
    <property type="match status" value="1"/>
</dbReference>
<keyword evidence="9" id="KW-0175">Coiled coil</keyword>
<comment type="catalytic activity">
    <reaction evidence="1">
        <text>ATP + protein L-histidine = ADP + protein N-phospho-L-histidine.</text>
        <dbReference type="EC" id="2.7.13.3"/>
    </reaction>
</comment>
<feature type="domain" description="Histidine kinase" evidence="11">
    <location>
        <begin position="525"/>
        <end position="747"/>
    </location>
</feature>
<dbReference type="AlphaFoldDB" id="A0A9X1X2C9"/>
<dbReference type="Pfam" id="PF05227">
    <property type="entry name" value="CHASE3"/>
    <property type="match status" value="1"/>
</dbReference>
<feature type="transmembrane region" description="Helical" evidence="10">
    <location>
        <begin position="12"/>
        <end position="31"/>
    </location>
</feature>
<keyword evidence="6" id="KW-0418">Kinase</keyword>
<evidence type="ECO:0000256" key="8">
    <source>
        <dbReference type="PROSITE-ProRule" id="PRU00169"/>
    </source>
</evidence>
<evidence type="ECO:0000256" key="1">
    <source>
        <dbReference type="ARBA" id="ARBA00000085"/>
    </source>
</evidence>
<dbReference type="CDD" id="cd16922">
    <property type="entry name" value="HATPase_EvgS-ArcB-TorS-like"/>
    <property type="match status" value="1"/>
</dbReference>
<dbReference type="CDD" id="cd00156">
    <property type="entry name" value="REC"/>
    <property type="match status" value="1"/>
</dbReference>
<dbReference type="SMART" id="SM00388">
    <property type="entry name" value="HisKA"/>
    <property type="match status" value="1"/>
</dbReference>
<dbReference type="SUPFAM" id="SSF158472">
    <property type="entry name" value="HAMP domain-like"/>
    <property type="match status" value="1"/>
</dbReference>
<dbReference type="InterPro" id="IPR029016">
    <property type="entry name" value="GAF-like_dom_sf"/>
</dbReference>
<evidence type="ECO:0000259" key="11">
    <source>
        <dbReference type="PROSITE" id="PS50109"/>
    </source>
</evidence>
<dbReference type="Pfam" id="PF00072">
    <property type="entry name" value="Response_reg"/>
    <property type="match status" value="3"/>
</dbReference>
<name>A0A9X1X2C9_9SPHI</name>
<dbReference type="SUPFAM" id="SSF55874">
    <property type="entry name" value="ATPase domain of HSP90 chaperone/DNA topoisomerase II/histidine kinase"/>
    <property type="match status" value="1"/>
</dbReference>
<dbReference type="InterPro" id="IPR003018">
    <property type="entry name" value="GAF"/>
</dbReference>
<dbReference type="InterPro" id="IPR011006">
    <property type="entry name" value="CheY-like_superfamily"/>
</dbReference>
<dbReference type="PANTHER" id="PTHR45339">
    <property type="entry name" value="HYBRID SIGNAL TRANSDUCTION HISTIDINE KINASE J"/>
    <property type="match status" value="1"/>
</dbReference>
<dbReference type="InterPro" id="IPR007891">
    <property type="entry name" value="CHASE3"/>
</dbReference>
<dbReference type="FunFam" id="3.30.565.10:FF:000010">
    <property type="entry name" value="Sensor histidine kinase RcsC"/>
    <property type="match status" value="1"/>
</dbReference>
<dbReference type="InterPro" id="IPR003661">
    <property type="entry name" value="HisK_dim/P_dom"/>
</dbReference>
<dbReference type="PRINTS" id="PR00344">
    <property type="entry name" value="BCTRLSENSOR"/>
</dbReference>
<evidence type="ECO:0000256" key="10">
    <source>
        <dbReference type="SAM" id="Phobius"/>
    </source>
</evidence>
<proteinExistence type="predicted"/>
<dbReference type="CDD" id="cd19410">
    <property type="entry name" value="HK9-like_sensor"/>
    <property type="match status" value="1"/>
</dbReference>
<dbReference type="PROSITE" id="PS50885">
    <property type="entry name" value="HAMP"/>
    <property type="match status" value="1"/>
</dbReference>
<feature type="domain" description="Response regulatory" evidence="12">
    <location>
        <begin position="919"/>
        <end position="1035"/>
    </location>
</feature>
<comment type="caution">
    <text evidence="14">The sequence shown here is derived from an EMBL/GenBank/DDBJ whole genome shotgun (WGS) entry which is preliminary data.</text>
</comment>
<keyword evidence="7" id="KW-0902">Two-component regulatory system</keyword>
<dbReference type="SUPFAM" id="SSF47384">
    <property type="entry name" value="Homodimeric domain of signal transducing histidine kinase"/>
    <property type="match status" value="1"/>
</dbReference>
<dbReference type="InterPro" id="IPR036890">
    <property type="entry name" value="HATPase_C_sf"/>
</dbReference>
<evidence type="ECO:0000256" key="4">
    <source>
        <dbReference type="ARBA" id="ARBA00022553"/>
    </source>
</evidence>
<feature type="transmembrane region" description="Helical" evidence="10">
    <location>
        <begin position="178"/>
        <end position="199"/>
    </location>
</feature>
<feature type="domain" description="HAMP" evidence="13">
    <location>
        <begin position="220"/>
        <end position="272"/>
    </location>
</feature>
<dbReference type="InterPro" id="IPR005467">
    <property type="entry name" value="His_kinase_dom"/>
</dbReference>
<feature type="domain" description="Response regulatory" evidence="12">
    <location>
        <begin position="797"/>
        <end position="910"/>
    </location>
</feature>
<organism evidence="14 15">
    <name type="scientific">Mucilaginibacter straminoryzae</name>
    <dbReference type="NCBI Taxonomy" id="2932774"/>
    <lineage>
        <taxon>Bacteria</taxon>
        <taxon>Pseudomonadati</taxon>
        <taxon>Bacteroidota</taxon>
        <taxon>Sphingobacteriia</taxon>
        <taxon>Sphingobacteriales</taxon>
        <taxon>Sphingobacteriaceae</taxon>
        <taxon>Mucilaginibacter</taxon>
    </lineage>
</organism>
<comment type="subcellular location">
    <subcellularLocation>
        <location evidence="2">Membrane</location>
    </subcellularLocation>
</comment>
<feature type="domain" description="Response regulatory" evidence="12">
    <location>
        <begin position="1066"/>
        <end position="1183"/>
    </location>
</feature>
<reference evidence="14" key="1">
    <citation type="submission" date="2022-04" db="EMBL/GenBank/DDBJ databases">
        <title>Mucilaginibacter sp. RS28 isolated from freshwater.</title>
        <authorList>
            <person name="Ko S.-R."/>
        </authorList>
    </citation>
    <scope>NUCLEOTIDE SEQUENCE</scope>
    <source>
        <strain evidence="14">RS28</strain>
    </source>
</reference>
<dbReference type="Gene3D" id="3.40.50.2300">
    <property type="match status" value="3"/>
</dbReference>
<dbReference type="GO" id="GO:0000155">
    <property type="term" value="F:phosphorelay sensor kinase activity"/>
    <property type="evidence" value="ECO:0007669"/>
    <property type="project" value="InterPro"/>
</dbReference>
<dbReference type="Pfam" id="PF13185">
    <property type="entry name" value="GAF_2"/>
    <property type="match status" value="1"/>
</dbReference>
<evidence type="ECO:0000313" key="14">
    <source>
        <dbReference type="EMBL" id="MCJ8209075.1"/>
    </source>
</evidence>
<dbReference type="RefSeq" id="WP_245128909.1">
    <property type="nucleotide sequence ID" value="NZ_JALJEJ010000002.1"/>
</dbReference>
<evidence type="ECO:0000256" key="9">
    <source>
        <dbReference type="SAM" id="Coils"/>
    </source>
</evidence>
<evidence type="ECO:0000313" key="15">
    <source>
        <dbReference type="Proteomes" id="UP001139450"/>
    </source>
</evidence>
<feature type="modified residue" description="4-aspartylphosphate" evidence="8">
    <location>
        <position position="1116"/>
    </location>
</feature>
<keyword evidence="5" id="KW-0808">Transferase</keyword>
<evidence type="ECO:0000259" key="12">
    <source>
        <dbReference type="PROSITE" id="PS50110"/>
    </source>
</evidence>
<dbReference type="SMART" id="SM00448">
    <property type="entry name" value="REC"/>
    <property type="match status" value="3"/>
</dbReference>
<keyword evidence="10" id="KW-1133">Transmembrane helix</keyword>
<feature type="modified residue" description="4-aspartylphosphate" evidence="8">
    <location>
        <position position="846"/>
    </location>
</feature>
<evidence type="ECO:0000256" key="5">
    <source>
        <dbReference type="ARBA" id="ARBA00022679"/>
    </source>
</evidence>
<dbReference type="InterPro" id="IPR036097">
    <property type="entry name" value="HisK_dim/P_sf"/>
</dbReference>
<keyword evidence="15" id="KW-1185">Reference proteome</keyword>
<dbReference type="InterPro" id="IPR004358">
    <property type="entry name" value="Sig_transdc_His_kin-like_C"/>
</dbReference>
<evidence type="ECO:0000256" key="2">
    <source>
        <dbReference type="ARBA" id="ARBA00004370"/>
    </source>
</evidence>
<dbReference type="CDD" id="cd17546">
    <property type="entry name" value="REC_hyHK_CKI1_RcsC-like"/>
    <property type="match status" value="1"/>
</dbReference>
<dbReference type="SUPFAM" id="SSF55781">
    <property type="entry name" value="GAF domain-like"/>
    <property type="match status" value="1"/>
</dbReference>
<evidence type="ECO:0000256" key="7">
    <source>
        <dbReference type="ARBA" id="ARBA00023012"/>
    </source>
</evidence>
<evidence type="ECO:0000256" key="3">
    <source>
        <dbReference type="ARBA" id="ARBA00012438"/>
    </source>
</evidence>
<accession>A0A9X1X2C9</accession>
<dbReference type="PROSITE" id="PS50110">
    <property type="entry name" value="RESPONSE_REGULATORY"/>
    <property type="match status" value="3"/>
</dbReference>
<gene>
    <name evidence="14" type="ORF">MUY27_05095</name>
</gene>
<dbReference type="GO" id="GO:0016020">
    <property type="term" value="C:membrane"/>
    <property type="evidence" value="ECO:0007669"/>
    <property type="project" value="UniProtKB-SubCell"/>
</dbReference>
<evidence type="ECO:0000259" key="13">
    <source>
        <dbReference type="PROSITE" id="PS50885"/>
    </source>
</evidence>
<sequence>MKTNVTRNLQIGFGLSLLLLIISSIASYVSINNLLTSSDLVEHSHQVVRSLDNIISTMKDAETGQRGFLLTQRDEFLQPYEGAYNKALTEANKVQNLTPDNLVQQENIRHVKDILLQRMSILRQTIDKKRAGGVVTVEDLRKGKEYMDELRRSIASMEGAEQTLLKQRTERLNQMSSFTPVVIVFAAILSFAISIFFYLKVTSDFNERMRLQKALEEKDEETSHRIHVIQGIAEKISNGDYETRVAATEQDVLGSLGGALNRMAASLQASFTKISDNEWLQTGIAQLNDRMVGEKDTPALAADILDFIAEYTKSHVGALYICDKDRLYLQAGYALSPDARKEIAVGEGILGQAALTGKLITLTDIDPDYISVNYASGGLKPKNVIAVPIFHDRSVRGVLELATLNVYAQRKFDFLNTVSGNIGIALQSAENRRRLQELLEETQSQAEELQAQHSELENLNTELEAHTQRLQTSEEELRVQQEELQQTNQELEERNRIINERNSEIQRKAEELEQSTRYKSEFMANMSHELRTPLNSILLLSRYLYENNEKNLSDEQVESAKVILNSGNGLLDLIDELLDLSKIEAGKMDLEYEHIGLAEIENDMRSLFSPIAREKQIELVIQNNYKQGETIETDKMRLEQIIKNLLSNALKFTTEGSVQLRISESEIDPSFIKFSVKDTGVGIPKDKQELVFEAFKQADGSTKRKYGGTGLGLSISRELSRLLGGDIRLESEPGKGSNFMVYIPKNREVAIPLPQPEKEPVTQQAEESQEERVRHIAPVIPKDVEDDRANISADDKVILIVEDDTPFAKALLNFTHQRGYKGVVAVRGDLGLELAQKYRPLAILLDLQLPVKDGWEVMEELKSNPATRHIPVHIMSSMEAKKESRLRGAVDFINKPVAVEQMKDIFAKLEDALSRNPKKVLIVEENPKHAQALAYFLQTFNVSSAVSSSLPEGVDMLKNKEVDCVILDMGIPDKNAYETLEIVKQNQGLENLPIIVFTGKNLSSAEEGRIKQYADSIVVKTAHSYQRILDEVALFLHLIEENKQGGQAKPVLPLATPLNEILKDKTVLIADDDVRNIFSLTKALEKHKMNVISAIDGREALQQLEQHPETDIVLMDMMMPEMDGYESTQRIRQNKKFKNLPVIAVTAKAMMGDREKCIKAGASDYISKPVDVDQLISLLRVWLYDKNI</sequence>
<protein>
    <recommendedName>
        <fullName evidence="3">histidine kinase</fullName>
        <ecNumber evidence="3">2.7.13.3</ecNumber>
    </recommendedName>
</protein>
<dbReference type="Pfam" id="PF00672">
    <property type="entry name" value="HAMP"/>
    <property type="match status" value="1"/>
</dbReference>
<evidence type="ECO:0000256" key="6">
    <source>
        <dbReference type="ARBA" id="ARBA00022777"/>
    </source>
</evidence>
<dbReference type="Gene3D" id="6.10.340.10">
    <property type="match status" value="1"/>
</dbReference>
<dbReference type="Pfam" id="PF00512">
    <property type="entry name" value="HisKA"/>
    <property type="match status" value="1"/>
</dbReference>
<keyword evidence="10" id="KW-0812">Transmembrane</keyword>
<dbReference type="SMART" id="SM00304">
    <property type="entry name" value="HAMP"/>
    <property type="match status" value="1"/>
</dbReference>
<dbReference type="PROSITE" id="PS50109">
    <property type="entry name" value="HIS_KIN"/>
    <property type="match status" value="1"/>
</dbReference>
<dbReference type="CDD" id="cd00082">
    <property type="entry name" value="HisKA"/>
    <property type="match status" value="1"/>
</dbReference>
<dbReference type="Proteomes" id="UP001139450">
    <property type="component" value="Unassembled WGS sequence"/>
</dbReference>
<keyword evidence="10" id="KW-0472">Membrane</keyword>
<dbReference type="InterPro" id="IPR003594">
    <property type="entry name" value="HATPase_dom"/>
</dbReference>
<keyword evidence="4 8" id="KW-0597">Phosphoprotein</keyword>
<dbReference type="Gene3D" id="1.10.287.130">
    <property type="match status" value="1"/>
</dbReference>
<dbReference type="Pfam" id="PF02518">
    <property type="entry name" value="HATPase_c"/>
    <property type="match status" value="1"/>
</dbReference>